<name>A0A0C9YJU1_9AGAM</name>
<feature type="region of interest" description="Disordered" evidence="1">
    <location>
        <begin position="1"/>
        <end position="82"/>
    </location>
</feature>
<keyword evidence="3" id="KW-1185">Reference proteome</keyword>
<reference evidence="3" key="2">
    <citation type="submission" date="2015-01" db="EMBL/GenBank/DDBJ databases">
        <title>Evolutionary Origins and Diversification of the Mycorrhizal Mutualists.</title>
        <authorList>
            <consortium name="DOE Joint Genome Institute"/>
            <consortium name="Mycorrhizal Genomics Consortium"/>
            <person name="Kohler A."/>
            <person name="Kuo A."/>
            <person name="Nagy L.G."/>
            <person name="Floudas D."/>
            <person name="Copeland A."/>
            <person name="Barry K.W."/>
            <person name="Cichocki N."/>
            <person name="Veneault-Fourrey C."/>
            <person name="LaButti K."/>
            <person name="Lindquist E.A."/>
            <person name="Lipzen A."/>
            <person name="Lundell T."/>
            <person name="Morin E."/>
            <person name="Murat C."/>
            <person name="Riley R."/>
            <person name="Ohm R."/>
            <person name="Sun H."/>
            <person name="Tunlid A."/>
            <person name="Henrissat B."/>
            <person name="Grigoriev I.V."/>
            <person name="Hibbett D.S."/>
            <person name="Martin F."/>
        </authorList>
    </citation>
    <scope>NUCLEOTIDE SEQUENCE [LARGE SCALE GENOMIC DNA]</scope>
    <source>
        <strain evidence="3">441</strain>
    </source>
</reference>
<evidence type="ECO:0000313" key="3">
    <source>
        <dbReference type="Proteomes" id="UP000054018"/>
    </source>
</evidence>
<evidence type="ECO:0000256" key="1">
    <source>
        <dbReference type="SAM" id="MobiDB-lite"/>
    </source>
</evidence>
<accession>A0A0C9YJU1</accession>
<dbReference type="EMBL" id="KN834510">
    <property type="protein sequence ID" value="KIK10637.1"/>
    <property type="molecule type" value="Genomic_DNA"/>
</dbReference>
<evidence type="ECO:0000313" key="2">
    <source>
        <dbReference type="EMBL" id="KIK10637.1"/>
    </source>
</evidence>
<dbReference type="AlphaFoldDB" id="A0A0C9YJU1"/>
<feature type="compositionally biased region" description="Polar residues" evidence="1">
    <location>
        <begin position="37"/>
        <end position="50"/>
    </location>
</feature>
<protein>
    <submittedName>
        <fullName evidence="2">Uncharacterized protein</fullName>
    </submittedName>
</protein>
<dbReference type="HOGENOM" id="CLU_1993537_0_0_1"/>
<organism evidence="2 3">
    <name type="scientific">Pisolithus microcarpus 441</name>
    <dbReference type="NCBI Taxonomy" id="765257"/>
    <lineage>
        <taxon>Eukaryota</taxon>
        <taxon>Fungi</taxon>
        <taxon>Dikarya</taxon>
        <taxon>Basidiomycota</taxon>
        <taxon>Agaricomycotina</taxon>
        <taxon>Agaricomycetes</taxon>
        <taxon>Agaricomycetidae</taxon>
        <taxon>Boletales</taxon>
        <taxon>Sclerodermatineae</taxon>
        <taxon>Pisolithaceae</taxon>
        <taxon>Pisolithus</taxon>
    </lineage>
</organism>
<gene>
    <name evidence="2" type="ORF">PISMIDRAFT_20213</name>
</gene>
<proteinExistence type="predicted"/>
<dbReference type="Proteomes" id="UP000054018">
    <property type="component" value="Unassembled WGS sequence"/>
</dbReference>
<sequence>MSEQQQRKVRFYRQVDIVPISPRQQPRTSSAHDEEVQTPSSQSRAVSKNCPSMEVLNLYGEESPSPPTEMSIVPRSPSPTFDRSLFERMKCTPVPKPPSPQYARAPSPEVDLAMADAENLGDIAV</sequence>
<reference evidence="2 3" key="1">
    <citation type="submission" date="2014-04" db="EMBL/GenBank/DDBJ databases">
        <authorList>
            <consortium name="DOE Joint Genome Institute"/>
            <person name="Kuo A."/>
            <person name="Kohler A."/>
            <person name="Costa M.D."/>
            <person name="Nagy L.G."/>
            <person name="Floudas D."/>
            <person name="Copeland A."/>
            <person name="Barry K.W."/>
            <person name="Cichocki N."/>
            <person name="Veneault-Fourrey C."/>
            <person name="LaButti K."/>
            <person name="Lindquist E.A."/>
            <person name="Lipzen A."/>
            <person name="Lundell T."/>
            <person name="Morin E."/>
            <person name="Murat C."/>
            <person name="Sun H."/>
            <person name="Tunlid A."/>
            <person name="Henrissat B."/>
            <person name="Grigoriev I.V."/>
            <person name="Hibbett D.S."/>
            <person name="Martin F."/>
            <person name="Nordberg H.P."/>
            <person name="Cantor M.N."/>
            <person name="Hua S.X."/>
        </authorList>
    </citation>
    <scope>NUCLEOTIDE SEQUENCE [LARGE SCALE GENOMIC DNA]</scope>
    <source>
        <strain evidence="2 3">441</strain>
    </source>
</reference>